<evidence type="ECO:0000313" key="2">
    <source>
        <dbReference type="EMBL" id="KDS38441.1"/>
    </source>
</evidence>
<evidence type="ECO:0000259" key="1">
    <source>
        <dbReference type="Pfam" id="PF18368"/>
    </source>
</evidence>
<evidence type="ECO:0000313" key="3">
    <source>
        <dbReference type="Proteomes" id="UP000027850"/>
    </source>
</evidence>
<dbReference type="SUPFAM" id="SSF49303">
    <property type="entry name" value="beta-Galactosidase/glucuronidase domain"/>
    <property type="match status" value="1"/>
</dbReference>
<dbReference type="Pfam" id="PF18368">
    <property type="entry name" value="Ig_GlcNase"/>
    <property type="match status" value="1"/>
</dbReference>
<accession>A0AB34LDS4</accession>
<dbReference type="InterPro" id="IPR013783">
    <property type="entry name" value="Ig-like_fold"/>
</dbReference>
<dbReference type="GO" id="GO:0016787">
    <property type="term" value="F:hydrolase activity"/>
    <property type="evidence" value="ECO:0007669"/>
    <property type="project" value="UniProtKB-KW"/>
</dbReference>
<feature type="domain" description="Exo-beta-D-glucosaminidase Ig-fold" evidence="1">
    <location>
        <begin position="2"/>
        <end position="46"/>
    </location>
</feature>
<feature type="non-terminal residue" evidence="2">
    <location>
        <position position="1"/>
    </location>
</feature>
<protein>
    <submittedName>
        <fullName evidence="2">Glycoside hydrolase family 2, candidate beta-glycosidase domain protein</fullName>
    </submittedName>
</protein>
<proteinExistence type="predicted"/>
<dbReference type="InterPro" id="IPR041351">
    <property type="entry name" value="Ig_GlcNase"/>
</dbReference>
<comment type="caution">
    <text evidence="2">The sequence shown here is derived from an EMBL/GenBank/DDBJ whole genome shotgun (WGS) entry which is preliminary data.</text>
</comment>
<dbReference type="Gene3D" id="2.60.40.10">
    <property type="entry name" value="Immunoglobulins"/>
    <property type="match status" value="1"/>
</dbReference>
<keyword evidence="2" id="KW-0378">Hydrolase</keyword>
<dbReference type="Proteomes" id="UP000027850">
    <property type="component" value="Unassembled WGS sequence"/>
</dbReference>
<dbReference type="EMBL" id="JNHK01000072">
    <property type="protein sequence ID" value="KDS38441.1"/>
    <property type="molecule type" value="Genomic_DNA"/>
</dbReference>
<name>A0AB34LDS4_PARDI</name>
<organism evidence="2 3">
    <name type="scientific">Parabacteroides distasonis str. 3776 D15 i</name>
    <dbReference type="NCBI Taxonomy" id="1339342"/>
    <lineage>
        <taxon>Bacteria</taxon>
        <taxon>Pseudomonadati</taxon>
        <taxon>Bacteroidota</taxon>
        <taxon>Bacteroidia</taxon>
        <taxon>Bacteroidales</taxon>
        <taxon>Tannerellaceae</taxon>
        <taxon>Parabacteroides</taxon>
    </lineage>
</organism>
<dbReference type="InterPro" id="IPR036156">
    <property type="entry name" value="Beta-gal/glucu_dom_sf"/>
</dbReference>
<reference evidence="2 3" key="1">
    <citation type="submission" date="2014-04" db="EMBL/GenBank/DDBJ databases">
        <authorList>
            <person name="Sears C."/>
            <person name="Carroll K."/>
            <person name="Sack B.R."/>
            <person name="Qadri F."/>
            <person name="Myers L.L."/>
            <person name="Chung G.-T."/>
            <person name="Escheverria P."/>
            <person name="Fraser C.M."/>
            <person name="Sadzewicz L."/>
            <person name="Shefchek K.A."/>
            <person name="Tallon L."/>
            <person name="Das S.P."/>
            <person name="Daugherty S."/>
            <person name="Mongodin E.F."/>
        </authorList>
    </citation>
    <scope>NUCLEOTIDE SEQUENCE [LARGE SCALE GENOMIC DNA]</scope>
    <source>
        <strain evidence="2 3">3776 D15 i</strain>
    </source>
</reference>
<gene>
    <name evidence="2" type="ORF">M091_4957</name>
</gene>
<dbReference type="AlphaFoldDB" id="A0AB34LDS4"/>
<sequence>TGKRILPVHYSDNYITLMPGDQQEISLEFPANLPEERIQIVVDSYNSPLP</sequence>